<evidence type="ECO:0000313" key="3">
    <source>
        <dbReference type="Proteomes" id="UP000295621"/>
    </source>
</evidence>
<dbReference type="RefSeq" id="WP_131984792.1">
    <property type="nucleotide sequence ID" value="NZ_SMKL01000039.1"/>
</dbReference>
<accession>A0A4R4RJY4</accession>
<name>A0A4R4RJY4_9ACTN</name>
<keyword evidence="1" id="KW-0472">Membrane</keyword>
<comment type="caution">
    <text evidence="2">The sequence shown here is derived from an EMBL/GenBank/DDBJ whole genome shotgun (WGS) entry which is preliminary data.</text>
</comment>
<evidence type="ECO:0000256" key="1">
    <source>
        <dbReference type="SAM" id="Phobius"/>
    </source>
</evidence>
<proteinExistence type="predicted"/>
<feature type="transmembrane region" description="Helical" evidence="1">
    <location>
        <begin position="6"/>
        <end position="24"/>
    </location>
</feature>
<sequence length="161" mass="17106">MDFWLIVVIVFAAALVIGFGFVILRWRADAVRGPSASATSPATTATTTAAAAPARLDRETLDAAVGKLLAEGQVVPAVKLIRENTGLGLRQAMQYPRRLSDGADAANAAPAETGRSSISSEAMAHLQQLVAEGRRIQAIELLLDTAPELDLERAKEIVDRM</sequence>
<keyword evidence="1" id="KW-1133">Transmembrane helix</keyword>
<dbReference type="OrthoDB" id="5186438at2"/>
<evidence type="ECO:0000313" key="2">
    <source>
        <dbReference type="EMBL" id="TDC49636.1"/>
    </source>
</evidence>
<dbReference type="EMBL" id="SMKL01000039">
    <property type="protein sequence ID" value="TDC49636.1"/>
    <property type="molecule type" value="Genomic_DNA"/>
</dbReference>
<protein>
    <recommendedName>
        <fullName evidence="4">Ribosomal protein L7/L12 C-terminal domain-containing protein</fullName>
    </recommendedName>
</protein>
<reference evidence="2 3" key="1">
    <citation type="submission" date="2019-02" db="EMBL/GenBank/DDBJ databases">
        <title>Draft genome sequences of novel Actinobacteria.</title>
        <authorList>
            <person name="Sahin N."/>
            <person name="Ay H."/>
            <person name="Saygin H."/>
        </authorList>
    </citation>
    <scope>NUCLEOTIDE SEQUENCE [LARGE SCALE GENOMIC DNA]</scope>
    <source>
        <strain evidence="2 3">KC603</strain>
    </source>
</reference>
<evidence type="ECO:0008006" key="4">
    <source>
        <dbReference type="Google" id="ProtNLM"/>
    </source>
</evidence>
<keyword evidence="3" id="KW-1185">Reference proteome</keyword>
<gene>
    <name evidence="2" type="ORF">E1212_17675</name>
</gene>
<dbReference type="Proteomes" id="UP000295621">
    <property type="component" value="Unassembled WGS sequence"/>
</dbReference>
<dbReference type="AlphaFoldDB" id="A0A4R4RJY4"/>
<keyword evidence="1" id="KW-0812">Transmembrane</keyword>
<organism evidence="2 3">
    <name type="scientific">Jiangella ureilytica</name>
    <dbReference type="NCBI Taxonomy" id="2530374"/>
    <lineage>
        <taxon>Bacteria</taxon>
        <taxon>Bacillati</taxon>
        <taxon>Actinomycetota</taxon>
        <taxon>Actinomycetes</taxon>
        <taxon>Jiangellales</taxon>
        <taxon>Jiangellaceae</taxon>
        <taxon>Jiangella</taxon>
    </lineage>
</organism>